<dbReference type="Pfam" id="PF14760">
    <property type="entry name" value="Rnk_N"/>
    <property type="match status" value="1"/>
</dbReference>
<dbReference type="Gene3D" id="3.10.50.30">
    <property type="entry name" value="Transcription elongation factor, GreA/GreB, C-terminal domain"/>
    <property type="match status" value="1"/>
</dbReference>
<dbReference type="Proteomes" id="UP001236258">
    <property type="component" value="Unassembled WGS sequence"/>
</dbReference>
<evidence type="ECO:0000313" key="4">
    <source>
        <dbReference type="Proteomes" id="UP001236258"/>
    </source>
</evidence>
<name>A0ABT9GPB0_9GAMM</name>
<keyword evidence="3" id="KW-0808">Transferase</keyword>
<feature type="domain" description="Regulator of nucleoside diphosphate kinase N-terminal" evidence="2">
    <location>
        <begin position="5"/>
        <end position="44"/>
    </location>
</feature>
<dbReference type="InterPro" id="IPR001437">
    <property type="entry name" value="Tscrpt_elong_fac_GreA/B_C"/>
</dbReference>
<dbReference type="InterPro" id="IPR036953">
    <property type="entry name" value="GreA/GreB_C_sf"/>
</dbReference>
<protein>
    <submittedName>
        <fullName evidence="3">Nucleoside diphosphate kinase regulator</fullName>
    </submittedName>
</protein>
<keyword evidence="3" id="KW-0418">Kinase</keyword>
<evidence type="ECO:0000259" key="1">
    <source>
        <dbReference type="Pfam" id="PF01272"/>
    </source>
</evidence>
<dbReference type="Pfam" id="PF01272">
    <property type="entry name" value="GreA_GreB"/>
    <property type="match status" value="1"/>
</dbReference>
<dbReference type="EMBL" id="JAUZVY010000002">
    <property type="protein sequence ID" value="MDP4528810.1"/>
    <property type="molecule type" value="Genomic_DNA"/>
</dbReference>
<dbReference type="GO" id="GO:0016301">
    <property type="term" value="F:kinase activity"/>
    <property type="evidence" value="ECO:0007669"/>
    <property type="project" value="UniProtKB-KW"/>
</dbReference>
<dbReference type="PANTHER" id="PTHR30437:SF5">
    <property type="entry name" value="REGULATOR OF NUCLEOSIDE DIPHOSPHATE KINASE"/>
    <property type="match status" value="1"/>
</dbReference>
<dbReference type="SUPFAM" id="SSF54534">
    <property type="entry name" value="FKBP-like"/>
    <property type="match status" value="1"/>
</dbReference>
<dbReference type="Gene3D" id="1.10.286.20">
    <property type="match status" value="1"/>
</dbReference>
<feature type="domain" description="Transcription elongation factor GreA/GreB C-terminal" evidence="1">
    <location>
        <begin position="50"/>
        <end position="123"/>
    </location>
</feature>
<dbReference type="NCBIfam" id="NF004396">
    <property type="entry name" value="PRK05753.1"/>
    <property type="match status" value="1"/>
</dbReference>
<evidence type="ECO:0000259" key="2">
    <source>
        <dbReference type="Pfam" id="PF14760"/>
    </source>
</evidence>
<proteinExistence type="predicted"/>
<dbReference type="RefSeq" id="WP_305944916.1">
    <property type="nucleotide sequence ID" value="NZ_JAUZVY010000002.1"/>
</dbReference>
<accession>A0ABT9GPB0</accession>
<reference evidence="3 4" key="1">
    <citation type="submission" date="2023-08" db="EMBL/GenBank/DDBJ databases">
        <authorList>
            <person name="Joshi A."/>
            <person name="Thite S."/>
        </authorList>
    </citation>
    <scope>NUCLEOTIDE SEQUENCE [LARGE SCALE GENOMIC DNA]</scope>
    <source>
        <strain evidence="3 4">1E1</strain>
    </source>
</reference>
<organism evidence="3 4">
    <name type="scientific">Alkalimonas delamerensis</name>
    <dbReference type="NCBI Taxonomy" id="265981"/>
    <lineage>
        <taxon>Bacteria</taxon>
        <taxon>Pseudomonadati</taxon>
        <taxon>Pseudomonadota</taxon>
        <taxon>Gammaproteobacteria</taxon>
        <taxon>Alkalimonas</taxon>
    </lineage>
</organism>
<comment type="caution">
    <text evidence="3">The sequence shown here is derived from an EMBL/GenBank/DDBJ whole genome shotgun (WGS) entry which is preliminary data.</text>
</comment>
<evidence type="ECO:0000313" key="3">
    <source>
        <dbReference type="EMBL" id="MDP4528810.1"/>
    </source>
</evidence>
<dbReference type="InterPro" id="IPR029462">
    <property type="entry name" value="Rnk_N"/>
</dbReference>
<keyword evidence="4" id="KW-1185">Reference proteome</keyword>
<dbReference type="InterPro" id="IPR023459">
    <property type="entry name" value="Tscrpt_elong_fac_GreA/B_fam"/>
</dbReference>
<sequence length="136" mass="15078">MSKQPAIILSSLDYDRIDALLAKEKELSPVHEQLLLEMERATLVEPEAVPANVVTMHSKVRFKLKSSGKEFEKTLCYPQELATTSDGISIFAPVGAALIGLAVGQHIDWPMPGGQLDQVEIVELVDQPERKGEYHR</sequence>
<gene>
    <name evidence="3" type="primary">rnk</name>
    <name evidence="3" type="ORF">Q3O59_07155</name>
</gene>
<dbReference type="PANTHER" id="PTHR30437">
    <property type="entry name" value="TRANSCRIPTION ELONGATION FACTOR GREA"/>
    <property type="match status" value="1"/>
</dbReference>